<dbReference type="InterPro" id="IPR011251">
    <property type="entry name" value="Luciferase-like_dom"/>
</dbReference>
<dbReference type="NCBIfam" id="TIGR03564">
    <property type="entry name" value="F420_MSMEG_4879"/>
    <property type="match status" value="1"/>
</dbReference>
<dbReference type="PANTHER" id="PTHR43244">
    <property type="match status" value="1"/>
</dbReference>
<evidence type="ECO:0000256" key="1">
    <source>
        <dbReference type="ARBA" id="ARBA00023002"/>
    </source>
</evidence>
<dbReference type="CDD" id="cd01097">
    <property type="entry name" value="Tetrahydromethanopterin_reductase"/>
    <property type="match status" value="1"/>
</dbReference>
<dbReference type="OrthoDB" id="7054907at2"/>
<dbReference type="EMBL" id="FRCS01000001">
    <property type="protein sequence ID" value="SHM61629.1"/>
    <property type="molecule type" value="Genomic_DNA"/>
</dbReference>
<dbReference type="SUPFAM" id="SSF51679">
    <property type="entry name" value="Bacterial luciferase-like"/>
    <property type="match status" value="1"/>
</dbReference>
<dbReference type="Gene3D" id="3.20.20.30">
    <property type="entry name" value="Luciferase-like domain"/>
    <property type="match status" value="1"/>
</dbReference>
<accession>A0A1M7K8L3</accession>
<evidence type="ECO:0000313" key="4">
    <source>
        <dbReference type="Proteomes" id="UP000184440"/>
    </source>
</evidence>
<evidence type="ECO:0000313" key="3">
    <source>
        <dbReference type="EMBL" id="SHM61629.1"/>
    </source>
</evidence>
<protein>
    <submittedName>
        <fullName evidence="3">F420-dependent oxidoreductase, MSMEG_4879 family</fullName>
    </submittedName>
</protein>
<dbReference type="Pfam" id="PF00296">
    <property type="entry name" value="Bac_luciferase"/>
    <property type="match status" value="1"/>
</dbReference>
<dbReference type="STRING" id="134849.SAMN05443668_1011041"/>
<reference evidence="3 4" key="1">
    <citation type="submission" date="2016-11" db="EMBL/GenBank/DDBJ databases">
        <authorList>
            <person name="Jaros S."/>
            <person name="Januszkiewicz K."/>
            <person name="Wedrychowicz H."/>
        </authorList>
    </citation>
    <scope>NUCLEOTIDE SEQUENCE [LARGE SCALE GENOMIC DNA]</scope>
    <source>
        <strain evidence="3 4">DSM 46144</strain>
    </source>
</reference>
<dbReference type="AlphaFoldDB" id="A0A1M7K8L3"/>
<keyword evidence="1" id="KW-0560">Oxidoreductase</keyword>
<gene>
    <name evidence="3" type="ORF">SAMN05443668_1011041</name>
</gene>
<feature type="domain" description="Luciferase-like" evidence="2">
    <location>
        <begin position="17"/>
        <end position="274"/>
    </location>
</feature>
<keyword evidence="4" id="KW-1185">Reference proteome</keyword>
<dbReference type="InterPro" id="IPR050564">
    <property type="entry name" value="F420-G6PD/mer"/>
</dbReference>
<organism evidence="3 4">
    <name type="scientific">Cryptosporangium aurantiacum</name>
    <dbReference type="NCBI Taxonomy" id="134849"/>
    <lineage>
        <taxon>Bacteria</taxon>
        <taxon>Bacillati</taxon>
        <taxon>Actinomycetota</taxon>
        <taxon>Actinomycetes</taxon>
        <taxon>Cryptosporangiales</taxon>
        <taxon>Cryptosporangiaceae</taxon>
        <taxon>Cryptosporangium</taxon>
    </lineage>
</organism>
<proteinExistence type="predicted"/>
<dbReference type="GO" id="GO:0016705">
    <property type="term" value="F:oxidoreductase activity, acting on paired donors, with incorporation or reduction of molecular oxygen"/>
    <property type="evidence" value="ECO:0007669"/>
    <property type="project" value="InterPro"/>
</dbReference>
<sequence>MTTGIAVADFDPTVPNYVDAILRHARAARDAGVRSLWFAQRFDYDATTLATVVARELPEVRVGTSAIPVFGRQPVLVANQAQVAQAATGGRFRLGLALGTKDTVERTFGIGFDRPIAVLREFLTALRTLLETGNAEFHGELVTADPPWPITLAGATPPPLLVAAMGPQALRATGELADGTLPYLAGPRTLAEEIVPTITAAAERAGRPAPQIVALLPGALVSDLDAAREAAAQQLAFYDQVPSYQRVVAREGLGSAAELAVLGDEKTLEDAIRRYRDAGATEVVVTQTHFGGPADQQRTYEFLGSLTEDPAGASPADAAAVPRQA</sequence>
<dbReference type="InterPro" id="IPR036661">
    <property type="entry name" value="Luciferase-like_sf"/>
</dbReference>
<dbReference type="RefSeq" id="WP_073252827.1">
    <property type="nucleotide sequence ID" value="NZ_FRCS01000001.1"/>
</dbReference>
<name>A0A1M7K8L3_9ACTN</name>
<evidence type="ECO:0000259" key="2">
    <source>
        <dbReference type="Pfam" id="PF00296"/>
    </source>
</evidence>
<dbReference type="InterPro" id="IPR019910">
    <property type="entry name" value="Lucif-like_OxRdtase_MSMEG_4879"/>
</dbReference>
<dbReference type="PANTHER" id="PTHR43244:SF1">
    <property type="entry name" value="5,10-METHYLENETETRAHYDROMETHANOPTERIN REDUCTASE"/>
    <property type="match status" value="1"/>
</dbReference>
<dbReference type="Proteomes" id="UP000184440">
    <property type="component" value="Unassembled WGS sequence"/>
</dbReference>